<reference evidence="2" key="1">
    <citation type="journal article" date="2012" name="Nat. Genet.">
        <title>Lifestyle transitions in plant pathogenic Colletotrichum fungi deciphered by genome and transcriptome analyses.</title>
        <authorList>
            <person name="O'Connell R.J."/>
            <person name="Thon M.R."/>
            <person name="Hacquard S."/>
            <person name="Amyotte S.G."/>
            <person name="Kleemann J."/>
            <person name="Torres M.F."/>
            <person name="Damm U."/>
            <person name="Buiate E.A."/>
            <person name="Epstein L."/>
            <person name="Alkan N."/>
            <person name="Altmueller J."/>
            <person name="Alvarado-Balderrama L."/>
            <person name="Bauser C.A."/>
            <person name="Becker C."/>
            <person name="Birren B.W."/>
            <person name="Chen Z."/>
            <person name="Choi J."/>
            <person name="Crouch J.A."/>
            <person name="Duvick J.P."/>
            <person name="Farman M.A."/>
            <person name="Gan P."/>
            <person name="Heiman D."/>
            <person name="Henrissat B."/>
            <person name="Howard R.J."/>
            <person name="Kabbage M."/>
            <person name="Koch C."/>
            <person name="Kracher B."/>
            <person name="Kubo Y."/>
            <person name="Law A.D."/>
            <person name="Lebrun M.-H."/>
            <person name="Lee Y.-H."/>
            <person name="Miyara I."/>
            <person name="Moore N."/>
            <person name="Neumann U."/>
            <person name="Nordstroem K."/>
            <person name="Panaccione D.G."/>
            <person name="Panstruga R."/>
            <person name="Place M."/>
            <person name="Proctor R.H."/>
            <person name="Prusky D."/>
            <person name="Rech G."/>
            <person name="Reinhardt R."/>
            <person name="Rollins J.A."/>
            <person name="Rounsley S."/>
            <person name="Schardl C.L."/>
            <person name="Schwartz D.C."/>
            <person name="Shenoy N."/>
            <person name="Shirasu K."/>
            <person name="Sikhakolli U.R."/>
            <person name="Stueber K."/>
            <person name="Sukno S.A."/>
            <person name="Sweigard J.A."/>
            <person name="Takano Y."/>
            <person name="Takahara H."/>
            <person name="Trail F."/>
            <person name="van der Does H.C."/>
            <person name="Voll L.M."/>
            <person name="Will I."/>
            <person name="Young S."/>
            <person name="Zeng Q."/>
            <person name="Zhang J."/>
            <person name="Zhou S."/>
            <person name="Dickman M.B."/>
            <person name="Schulze-Lefert P."/>
            <person name="Ver Loren van Themaat E."/>
            <person name="Ma L.-J."/>
            <person name="Vaillancourt L.J."/>
        </authorList>
    </citation>
    <scope>NUCLEOTIDE SEQUENCE [LARGE SCALE GENOMIC DNA]</scope>
    <source>
        <strain evidence="2">M1.001 / M2 / FGSC 10212</strain>
    </source>
</reference>
<proteinExistence type="predicted"/>
<keyword evidence="2" id="KW-1185">Reference proteome</keyword>
<dbReference type="VEuPathDB" id="FungiDB:GLRG_10804"/>
<accession>E3QXQ7</accession>
<dbReference type="AlphaFoldDB" id="E3QXQ7"/>
<dbReference type="HOGENOM" id="CLU_104266_0_0_1"/>
<dbReference type="EMBL" id="GG697397">
    <property type="protein sequence ID" value="EFQ35660.1"/>
    <property type="molecule type" value="Genomic_DNA"/>
</dbReference>
<dbReference type="eggNOG" id="ENOG502R0P1">
    <property type="taxonomic scope" value="Eukaryota"/>
</dbReference>
<gene>
    <name evidence="1" type="ORF">GLRG_10804</name>
</gene>
<dbReference type="RefSeq" id="XP_008099680.1">
    <property type="nucleotide sequence ID" value="XM_008101489.1"/>
</dbReference>
<organism evidence="2">
    <name type="scientific">Colletotrichum graminicola (strain M1.001 / M2 / FGSC 10212)</name>
    <name type="common">Maize anthracnose fungus</name>
    <name type="synonym">Glomerella graminicola</name>
    <dbReference type="NCBI Taxonomy" id="645133"/>
    <lineage>
        <taxon>Eukaryota</taxon>
        <taxon>Fungi</taxon>
        <taxon>Dikarya</taxon>
        <taxon>Ascomycota</taxon>
        <taxon>Pezizomycotina</taxon>
        <taxon>Sordariomycetes</taxon>
        <taxon>Hypocreomycetidae</taxon>
        <taxon>Glomerellales</taxon>
        <taxon>Glomerellaceae</taxon>
        <taxon>Colletotrichum</taxon>
        <taxon>Colletotrichum graminicola species complex</taxon>
    </lineage>
</organism>
<evidence type="ECO:0000313" key="2">
    <source>
        <dbReference type="Proteomes" id="UP000008782"/>
    </source>
</evidence>
<name>E3QXQ7_COLGM</name>
<protein>
    <submittedName>
        <fullName evidence="1">Uncharacterized protein</fullName>
    </submittedName>
</protein>
<dbReference type="Proteomes" id="UP000008782">
    <property type="component" value="Unassembled WGS sequence"/>
</dbReference>
<evidence type="ECO:0000313" key="1">
    <source>
        <dbReference type="EMBL" id="EFQ35660.1"/>
    </source>
</evidence>
<dbReference type="GeneID" id="24416169"/>
<sequence>MVTTRHVSKQVPTARRSHLQNFDSQKWQDTEVQVLFIFNSPDGENTEDEDIKWEAFLQVKVRNLPRLMAEGFYWNEANLEREAGYIERRLLKDDPFNDDDRWSCCRTFFLSDLSDDPQWAAKLIVYAEKLTVLSSFTITNINMDTMDGAVACNKVADERSATRWVYFWDRNYPEDNFNAIYDDMPLEGWWPWPREEFDDDDITLVNVEDE</sequence>
<dbReference type="OrthoDB" id="4589291at2759"/>